<evidence type="ECO:0000256" key="4">
    <source>
        <dbReference type="ARBA" id="ARBA00022824"/>
    </source>
</evidence>
<accession>A0A1E3IZF8</accession>
<keyword evidence="12" id="KW-1185">Reference proteome</keyword>
<comment type="subcellular location">
    <subcellularLocation>
        <location evidence="1">Endoplasmic reticulum membrane</location>
        <topology evidence="1">Multi-pass membrane protein</topology>
    </subcellularLocation>
</comment>
<dbReference type="Pfam" id="PF00226">
    <property type="entry name" value="DnaJ"/>
    <property type="match status" value="1"/>
</dbReference>
<reference evidence="11" key="3">
    <citation type="submission" date="2024-01" db="EMBL/GenBank/DDBJ databases">
        <authorList>
            <person name="Coelho M.A."/>
            <person name="David-Palma M."/>
            <person name="Shea T."/>
            <person name="Sun S."/>
            <person name="Cuomo C.A."/>
            <person name="Heitman J."/>
        </authorList>
    </citation>
    <scope>NUCLEOTIDE SEQUENCE</scope>
    <source>
        <strain evidence="11">CBS 7841</strain>
    </source>
</reference>
<feature type="transmembrane region" description="Helical" evidence="10">
    <location>
        <begin position="12"/>
        <end position="33"/>
    </location>
</feature>
<dbReference type="InterPro" id="IPR004179">
    <property type="entry name" value="Sec63-dom"/>
</dbReference>
<dbReference type="EMBL" id="CP143784">
    <property type="protein sequence ID" value="WVN85630.1"/>
    <property type="molecule type" value="Genomic_DNA"/>
</dbReference>
<dbReference type="KEGG" id="cdep:91084993"/>
<dbReference type="GO" id="GO:0003723">
    <property type="term" value="F:RNA binding"/>
    <property type="evidence" value="ECO:0007669"/>
    <property type="project" value="TreeGrafter"/>
</dbReference>
<dbReference type="GeneID" id="91084993"/>
<dbReference type="AlphaFoldDB" id="A0A1E3IZF8"/>
<keyword evidence="4" id="KW-0256">Endoplasmic reticulum</keyword>
<evidence type="ECO:0000313" key="11">
    <source>
        <dbReference type="EMBL" id="WVN85630.1"/>
    </source>
</evidence>
<keyword evidence="7 10" id="KW-0472">Membrane</keyword>
<keyword evidence="6 10" id="KW-1133">Transmembrane helix</keyword>
<keyword evidence="5" id="KW-0653">Protein transport</keyword>
<organism evidence="11 12">
    <name type="scientific">Cryptococcus depauperatus CBS 7841</name>
    <dbReference type="NCBI Taxonomy" id="1295531"/>
    <lineage>
        <taxon>Eukaryota</taxon>
        <taxon>Fungi</taxon>
        <taxon>Dikarya</taxon>
        <taxon>Basidiomycota</taxon>
        <taxon>Agaricomycotina</taxon>
        <taxon>Tremellomycetes</taxon>
        <taxon>Tremellales</taxon>
        <taxon>Cryptococcaceae</taxon>
        <taxon>Cryptococcus</taxon>
    </lineage>
</organism>
<feature type="transmembrane region" description="Helical" evidence="10">
    <location>
        <begin position="198"/>
        <end position="221"/>
    </location>
</feature>
<dbReference type="FunFam" id="1.10.287.110:FF:000039">
    <property type="entry name" value="Protein translocation complex component (Npl1)"/>
    <property type="match status" value="1"/>
</dbReference>
<dbReference type="GO" id="GO:0008320">
    <property type="term" value="F:protein transmembrane transporter activity"/>
    <property type="evidence" value="ECO:0007669"/>
    <property type="project" value="TreeGrafter"/>
</dbReference>
<dbReference type="VEuPathDB" id="FungiDB:L203_00567"/>
<dbReference type="Gene3D" id="2.60.40.150">
    <property type="entry name" value="C2 domain"/>
    <property type="match status" value="1"/>
</dbReference>
<feature type="transmembrane region" description="Helical" evidence="10">
    <location>
        <begin position="72"/>
        <end position="92"/>
    </location>
</feature>
<evidence type="ECO:0000256" key="2">
    <source>
        <dbReference type="ARBA" id="ARBA00022448"/>
    </source>
</evidence>
<evidence type="ECO:0000256" key="3">
    <source>
        <dbReference type="ARBA" id="ARBA00022692"/>
    </source>
</evidence>
<evidence type="ECO:0000256" key="7">
    <source>
        <dbReference type="ARBA" id="ARBA00023136"/>
    </source>
</evidence>
<dbReference type="PROSITE" id="PS50076">
    <property type="entry name" value="DNAJ_2"/>
    <property type="match status" value="1"/>
</dbReference>
<evidence type="ECO:0000256" key="6">
    <source>
        <dbReference type="ARBA" id="ARBA00022989"/>
    </source>
</evidence>
<reference evidence="11" key="2">
    <citation type="journal article" date="2022" name="Elife">
        <title>Obligate sexual reproduction of a homothallic fungus closely related to the Cryptococcus pathogenic species complex.</title>
        <authorList>
            <person name="Passer A.R."/>
            <person name="Clancey S.A."/>
            <person name="Shea T."/>
            <person name="David-Palma M."/>
            <person name="Averette A.F."/>
            <person name="Boekhout T."/>
            <person name="Porcel B.M."/>
            <person name="Nowrousian M."/>
            <person name="Cuomo C.A."/>
            <person name="Sun S."/>
            <person name="Heitman J."/>
            <person name="Coelho M.A."/>
        </authorList>
    </citation>
    <scope>NUCLEOTIDE SEQUENCE</scope>
    <source>
        <strain evidence="11">CBS 7841</strain>
    </source>
</reference>
<dbReference type="CDD" id="cd06257">
    <property type="entry name" value="DnaJ"/>
    <property type="match status" value="1"/>
</dbReference>
<keyword evidence="8" id="KW-0143">Chaperone</keyword>
<dbReference type="Gene3D" id="1.10.287.110">
    <property type="entry name" value="DnaJ domain"/>
    <property type="match status" value="1"/>
</dbReference>
<dbReference type="Gene3D" id="1.10.3380.10">
    <property type="entry name" value="Sec63 N-terminal domain-like domain"/>
    <property type="match status" value="1"/>
</dbReference>
<dbReference type="InterPro" id="IPR035892">
    <property type="entry name" value="C2_domain_sf"/>
</dbReference>
<keyword evidence="2" id="KW-0813">Transport</keyword>
<dbReference type="SUPFAM" id="SSF81296">
    <property type="entry name" value="E set domains"/>
    <property type="match status" value="1"/>
</dbReference>
<dbReference type="InterPro" id="IPR001623">
    <property type="entry name" value="DnaJ_domain"/>
</dbReference>
<feature type="compositionally biased region" description="Acidic residues" evidence="9">
    <location>
        <begin position="667"/>
        <end position="680"/>
    </location>
</feature>
<proteinExistence type="predicted"/>
<evidence type="ECO:0000256" key="1">
    <source>
        <dbReference type="ARBA" id="ARBA00004477"/>
    </source>
</evidence>
<evidence type="ECO:0000256" key="10">
    <source>
        <dbReference type="SAM" id="Phobius"/>
    </source>
</evidence>
<gene>
    <name evidence="11" type="ORF">L203_100779</name>
</gene>
<dbReference type="GO" id="GO:0031207">
    <property type="term" value="C:Sec62/Sec63 complex"/>
    <property type="evidence" value="ECO:0007669"/>
    <property type="project" value="TreeGrafter"/>
</dbReference>
<reference evidence="11" key="1">
    <citation type="submission" date="2016-06" db="EMBL/GenBank/DDBJ databases">
        <authorList>
            <person name="Cuomo C."/>
            <person name="Litvintseva A."/>
            <person name="Heitman J."/>
            <person name="Chen Y."/>
            <person name="Sun S."/>
            <person name="Springer D."/>
            <person name="Dromer F."/>
            <person name="Young S."/>
            <person name="Zeng Q."/>
            <person name="Chapman S."/>
            <person name="Gujja S."/>
            <person name="Saif S."/>
            <person name="Birren B."/>
        </authorList>
    </citation>
    <scope>NUCLEOTIDE SEQUENCE</scope>
    <source>
        <strain evidence="11">CBS 7841</strain>
    </source>
</reference>
<evidence type="ECO:0000313" key="12">
    <source>
        <dbReference type="Proteomes" id="UP000094043"/>
    </source>
</evidence>
<dbReference type="SMART" id="SM00271">
    <property type="entry name" value="DnaJ"/>
    <property type="match status" value="1"/>
</dbReference>
<dbReference type="PRINTS" id="PR00625">
    <property type="entry name" value="JDOMAIN"/>
</dbReference>
<evidence type="ECO:0000256" key="5">
    <source>
        <dbReference type="ARBA" id="ARBA00022927"/>
    </source>
</evidence>
<dbReference type="SMART" id="SM00973">
    <property type="entry name" value="Sec63"/>
    <property type="match status" value="1"/>
</dbReference>
<dbReference type="OrthoDB" id="1734229at2759"/>
<dbReference type="PANTHER" id="PTHR24075">
    <property type="entry name" value="SEC63 DOMAIN-CONTAINING"/>
    <property type="match status" value="1"/>
</dbReference>
<keyword evidence="3 10" id="KW-0812">Transmembrane</keyword>
<name>A0A1E3IZF8_9TREE</name>
<dbReference type="Proteomes" id="UP000094043">
    <property type="component" value="Chromosome 1"/>
</dbReference>
<dbReference type="Pfam" id="PF02889">
    <property type="entry name" value="Sec63"/>
    <property type="match status" value="1"/>
</dbReference>
<sequence>MPGISYDDSGSLASYFGVTCLTLFLIPSTYFALKPKKNVTQKPLCPCPVCKSAPTRVEKIKRESRKSLGSKWTVFLLCTWILLGYLVYNLAITPKQQGGTVYNPFEILGLSSSSTEKEIKKHYKKLSLKFHPDKLKLAEGQTAEEAEEKYIEITKAYKSLTDEVTRDNLAKYGNPDGPQQREDKIAIPQWVIEGSNGLWILAAYGLVLGGGIPWIVGRWWFTQRRLTRDNILNATAEHFFHGLAEDTDFINLIALLAGSLEVAAAIGAKTDKKTKKARQLKTEELIKTVEMVRAESVVLQDDPLMKEESKVAVKSGVDKRARALILAHLLRIEIEDADLRADQLTILQILPSLLTALNNIALAHNWLNVSLRCFQLQPALVQALPPDAEPLAQLPGVGLDEAFKQTTLTKAEGTLWLEKWLRARDGFEDAFTVAKYWPRLEIVDAKYTVADSKIVTPGSIVTLVAKLRYVYPTTPLSVRAKPISMLPPGLVKQQQNANGSAEGEVKEAVKEVRKKAEKTGETTVNQEERKVSRYVHAPHWPQLCKPHFYFLLGDTKLNKVIVPPVKITDIPLPSADGTPSSPKEFTLTFQAPPQANLYSFVIYFRSDSLLGADLEVPLMLKIENPQDEVSEDEDISEPEEDSLAGQMAMMRGQKVKSSLVRNAGNDAEYESSSDEYDEASSSEGEVAIGSKRQRAYNEDSSDSD</sequence>
<evidence type="ECO:0000256" key="9">
    <source>
        <dbReference type="SAM" id="MobiDB-lite"/>
    </source>
</evidence>
<dbReference type="InterPro" id="IPR036869">
    <property type="entry name" value="J_dom_sf"/>
</dbReference>
<dbReference type="GO" id="GO:0006620">
    <property type="term" value="P:post-translational protein targeting to endoplasmic reticulum membrane"/>
    <property type="evidence" value="ECO:0007669"/>
    <property type="project" value="TreeGrafter"/>
</dbReference>
<dbReference type="SUPFAM" id="SSF46565">
    <property type="entry name" value="Chaperone J-domain"/>
    <property type="match status" value="1"/>
</dbReference>
<dbReference type="InterPro" id="IPR014756">
    <property type="entry name" value="Ig_E-set"/>
</dbReference>
<dbReference type="RefSeq" id="XP_066066330.1">
    <property type="nucleotide sequence ID" value="XM_066210233.1"/>
</dbReference>
<feature type="region of interest" description="Disordered" evidence="9">
    <location>
        <begin position="654"/>
        <end position="704"/>
    </location>
</feature>
<dbReference type="SUPFAM" id="SSF158702">
    <property type="entry name" value="Sec63 N-terminal domain-like"/>
    <property type="match status" value="1"/>
</dbReference>
<evidence type="ECO:0000256" key="8">
    <source>
        <dbReference type="ARBA" id="ARBA00023186"/>
    </source>
</evidence>
<dbReference type="GO" id="GO:0006614">
    <property type="term" value="P:SRP-dependent cotranslational protein targeting to membrane"/>
    <property type="evidence" value="ECO:0007669"/>
    <property type="project" value="TreeGrafter"/>
</dbReference>
<dbReference type="PANTHER" id="PTHR24075:SF0">
    <property type="entry name" value="TRANSLOCATION PROTEIN SEC63 HOMOLOG"/>
    <property type="match status" value="1"/>
</dbReference>
<protein>
    <submittedName>
        <fullName evidence="11">Uncharacterized protein</fullName>
    </submittedName>
</protein>